<dbReference type="EMBL" id="JBBNAF010000006">
    <property type="protein sequence ID" value="KAK9135701.1"/>
    <property type="molecule type" value="Genomic_DNA"/>
</dbReference>
<keyword evidence="8" id="KW-1185">Reference proteome</keyword>
<evidence type="ECO:0000256" key="1">
    <source>
        <dbReference type="ARBA" id="ARBA00023015"/>
    </source>
</evidence>
<dbReference type="GO" id="GO:0003677">
    <property type="term" value="F:DNA binding"/>
    <property type="evidence" value="ECO:0007669"/>
    <property type="project" value="UniProtKB-KW"/>
</dbReference>
<comment type="caution">
    <text evidence="7">The sequence shown here is derived from an EMBL/GenBank/DDBJ whole genome shotgun (WGS) entry which is preliminary data.</text>
</comment>
<organism evidence="7 8">
    <name type="scientific">Stephania yunnanensis</name>
    <dbReference type="NCBI Taxonomy" id="152371"/>
    <lineage>
        <taxon>Eukaryota</taxon>
        <taxon>Viridiplantae</taxon>
        <taxon>Streptophyta</taxon>
        <taxon>Embryophyta</taxon>
        <taxon>Tracheophyta</taxon>
        <taxon>Spermatophyta</taxon>
        <taxon>Magnoliopsida</taxon>
        <taxon>Ranunculales</taxon>
        <taxon>Menispermaceae</taxon>
        <taxon>Menispermoideae</taxon>
        <taxon>Cissampelideae</taxon>
        <taxon>Stephania</taxon>
    </lineage>
</organism>
<sequence>MASPLLVSNGLSSSVVLPRGYVFAPTDSELFRHFLFSKIQNPDVKFEEIHDLDDIYKYTHEILASTYEQICCMSFFLFFFFFLHVFLILID</sequence>
<keyword evidence="5" id="KW-0812">Transmembrane</keyword>
<dbReference type="Pfam" id="PF02365">
    <property type="entry name" value="NAM"/>
    <property type="match status" value="1"/>
</dbReference>
<evidence type="ECO:0000259" key="6">
    <source>
        <dbReference type="PROSITE" id="PS51005"/>
    </source>
</evidence>
<name>A0AAP0PCG4_9MAGN</name>
<keyword evidence="5" id="KW-1133">Transmembrane helix</keyword>
<protein>
    <recommendedName>
        <fullName evidence="6">NAC domain-containing protein</fullName>
    </recommendedName>
</protein>
<evidence type="ECO:0000313" key="8">
    <source>
        <dbReference type="Proteomes" id="UP001420932"/>
    </source>
</evidence>
<proteinExistence type="predicted"/>
<dbReference type="Proteomes" id="UP001420932">
    <property type="component" value="Unassembled WGS sequence"/>
</dbReference>
<gene>
    <name evidence="7" type="ORF">Syun_015031</name>
</gene>
<keyword evidence="2" id="KW-0238">DNA-binding</keyword>
<keyword evidence="1" id="KW-0805">Transcription regulation</keyword>
<dbReference type="PROSITE" id="PS51005">
    <property type="entry name" value="NAC"/>
    <property type="match status" value="1"/>
</dbReference>
<keyword evidence="4" id="KW-0539">Nucleus</keyword>
<evidence type="ECO:0000256" key="2">
    <source>
        <dbReference type="ARBA" id="ARBA00023125"/>
    </source>
</evidence>
<accession>A0AAP0PCG4</accession>
<dbReference type="InterPro" id="IPR036093">
    <property type="entry name" value="NAC_dom_sf"/>
</dbReference>
<evidence type="ECO:0000313" key="7">
    <source>
        <dbReference type="EMBL" id="KAK9135701.1"/>
    </source>
</evidence>
<evidence type="ECO:0000256" key="5">
    <source>
        <dbReference type="SAM" id="Phobius"/>
    </source>
</evidence>
<dbReference type="SUPFAM" id="SSF101941">
    <property type="entry name" value="NAC domain"/>
    <property type="match status" value="1"/>
</dbReference>
<evidence type="ECO:0000256" key="3">
    <source>
        <dbReference type="ARBA" id="ARBA00023163"/>
    </source>
</evidence>
<keyword evidence="3" id="KW-0804">Transcription</keyword>
<dbReference type="GO" id="GO:0006355">
    <property type="term" value="P:regulation of DNA-templated transcription"/>
    <property type="evidence" value="ECO:0007669"/>
    <property type="project" value="InterPro"/>
</dbReference>
<evidence type="ECO:0000256" key="4">
    <source>
        <dbReference type="ARBA" id="ARBA00023242"/>
    </source>
</evidence>
<dbReference type="InterPro" id="IPR003441">
    <property type="entry name" value="NAC-dom"/>
</dbReference>
<reference evidence="7 8" key="1">
    <citation type="submission" date="2024-01" db="EMBL/GenBank/DDBJ databases">
        <title>Genome assemblies of Stephania.</title>
        <authorList>
            <person name="Yang L."/>
        </authorList>
    </citation>
    <scope>NUCLEOTIDE SEQUENCE [LARGE SCALE GENOMIC DNA]</scope>
    <source>
        <strain evidence="7">YNDBR</strain>
        <tissue evidence="7">Leaf</tissue>
    </source>
</reference>
<dbReference type="AlphaFoldDB" id="A0AAP0PCG4"/>
<feature type="transmembrane region" description="Helical" evidence="5">
    <location>
        <begin position="70"/>
        <end position="90"/>
    </location>
</feature>
<keyword evidence="5" id="KW-0472">Membrane</keyword>
<feature type="domain" description="NAC" evidence="6">
    <location>
        <begin position="17"/>
        <end position="91"/>
    </location>
</feature>